<sequence length="215" mass="24412">MKSKEESVGTFGRKQWDEEVYKAKAMERANREETGRTEEQETRRRIAPASERQPLRAREQKVELESIVGRRGIITGETSIKSAVRRGGQKGVVIDKNGGFYCNTCDCVIKDSISYLDHINSRGHVNASGMNTRAVRATVEDVKNKLSKAPPKVKKSTKKVDELEQRILNEQIEKIEKKKEEEHQDNEEVNPKAKQSKTTPSDEDVMSRMGFSGFK</sequence>
<protein>
    <submittedName>
        <fullName evidence="7">U4/U6-U5 tri-snRNP component SNU23</fullName>
    </submittedName>
</protein>
<reference evidence="7 8" key="1">
    <citation type="submission" date="2024-03" db="EMBL/GenBank/DDBJ databases">
        <title>The Acrasis kona genome and developmental transcriptomes reveal deep origins of eukaryotic multicellular pathways.</title>
        <authorList>
            <person name="Sheikh S."/>
            <person name="Fu C.-J."/>
            <person name="Brown M.W."/>
            <person name="Baldauf S.L."/>
        </authorList>
    </citation>
    <scope>NUCLEOTIDE SEQUENCE [LARGE SCALE GENOMIC DNA]</scope>
    <source>
        <strain evidence="7 8">ATCC MYA-3509</strain>
    </source>
</reference>
<name>A0AAW2YKG6_9EUKA</name>
<keyword evidence="4" id="KW-0539">Nucleus</keyword>
<dbReference type="GO" id="GO:0003676">
    <property type="term" value="F:nucleic acid binding"/>
    <property type="evidence" value="ECO:0007669"/>
    <property type="project" value="InterPro"/>
</dbReference>
<dbReference type="SMART" id="SM00451">
    <property type="entry name" value="ZnF_U1"/>
    <property type="match status" value="1"/>
</dbReference>
<keyword evidence="2" id="KW-0863">Zinc-finger</keyword>
<keyword evidence="8" id="KW-1185">Reference proteome</keyword>
<comment type="caution">
    <text evidence="7">The sequence shown here is derived from an EMBL/GenBank/DDBJ whole genome shotgun (WGS) entry which is preliminary data.</text>
</comment>
<dbReference type="PANTHER" id="PTHR45986:SF1">
    <property type="entry name" value="ZINC FINGER MATRIN-TYPE PROTEIN 2"/>
    <property type="match status" value="1"/>
</dbReference>
<evidence type="ECO:0000256" key="4">
    <source>
        <dbReference type="ARBA" id="ARBA00023242"/>
    </source>
</evidence>
<feature type="region of interest" description="Disordered" evidence="5">
    <location>
        <begin position="142"/>
        <end position="161"/>
    </location>
</feature>
<dbReference type="Proteomes" id="UP001431209">
    <property type="component" value="Unassembled WGS sequence"/>
</dbReference>
<dbReference type="AlphaFoldDB" id="A0AAW2YKG6"/>
<evidence type="ECO:0000256" key="2">
    <source>
        <dbReference type="ARBA" id="ARBA00022771"/>
    </source>
</evidence>
<dbReference type="InterPro" id="IPR003604">
    <property type="entry name" value="Matrin/U1-like-C_Znf_C2H2"/>
</dbReference>
<organism evidence="7 8">
    <name type="scientific">Acrasis kona</name>
    <dbReference type="NCBI Taxonomy" id="1008807"/>
    <lineage>
        <taxon>Eukaryota</taxon>
        <taxon>Discoba</taxon>
        <taxon>Heterolobosea</taxon>
        <taxon>Tetramitia</taxon>
        <taxon>Eutetramitia</taxon>
        <taxon>Acrasidae</taxon>
        <taxon>Acrasis</taxon>
    </lineage>
</organism>
<feature type="compositionally biased region" description="Basic and acidic residues" evidence="5">
    <location>
        <begin position="25"/>
        <end position="44"/>
    </location>
</feature>
<evidence type="ECO:0000256" key="3">
    <source>
        <dbReference type="ARBA" id="ARBA00022833"/>
    </source>
</evidence>
<evidence type="ECO:0000313" key="8">
    <source>
        <dbReference type="Proteomes" id="UP001431209"/>
    </source>
</evidence>
<dbReference type="GO" id="GO:0005681">
    <property type="term" value="C:spliceosomal complex"/>
    <property type="evidence" value="ECO:0007669"/>
    <property type="project" value="InterPro"/>
</dbReference>
<feature type="domain" description="U1-type" evidence="6">
    <location>
        <begin position="97"/>
        <end position="131"/>
    </location>
</feature>
<feature type="region of interest" description="Disordered" evidence="5">
    <location>
        <begin position="174"/>
        <end position="215"/>
    </location>
</feature>
<dbReference type="SUPFAM" id="SSF57667">
    <property type="entry name" value="beta-beta-alpha zinc fingers"/>
    <property type="match status" value="1"/>
</dbReference>
<dbReference type="EMBL" id="JAOPGA020000167">
    <property type="protein sequence ID" value="KAL0477345.1"/>
    <property type="molecule type" value="Genomic_DNA"/>
</dbReference>
<keyword evidence="1" id="KW-0479">Metal-binding</keyword>
<feature type="region of interest" description="Disordered" evidence="5">
    <location>
        <begin position="25"/>
        <end position="59"/>
    </location>
</feature>
<dbReference type="GO" id="GO:0008270">
    <property type="term" value="F:zinc ion binding"/>
    <property type="evidence" value="ECO:0007669"/>
    <property type="project" value="UniProtKB-KW"/>
</dbReference>
<proteinExistence type="predicted"/>
<evidence type="ECO:0000256" key="5">
    <source>
        <dbReference type="SAM" id="MobiDB-lite"/>
    </source>
</evidence>
<evidence type="ECO:0000313" key="7">
    <source>
        <dbReference type="EMBL" id="KAL0477345.1"/>
    </source>
</evidence>
<dbReference type="PANTHER" id="PTHR45986">
    <property type="entry name" value="ZINC FINGER MATRIN-TYPE PROTEIN 2"/>
    <property type="match status" value="1"/>
</dbReference>
<dbReference type="GO" id="GO:0000398">
    <property type="term" value="P:mRNA splicing, via spliceosome"/>
    <property type="evidence" value="ECO:0007669"/>
    <property type="project" value="InterPro"/>
</dbReference>
<dbReference type="GO" id="GO:0046540">
    <property type="term" value="C:U4/U6 x U5 tri-snRNP complex"/>
    <property type="evidence" value="ECO:0007669"/>
    <property type="project" value="TreeGrafter"/>
</dbReference>
<keyword evidence="3" id="KW-0862">Zinc</keyword>
<dbReference type="InterPro" id="IPR040107">
    <property type="entry name" value="Snu23"/>
</dbReference>
<evidence type="ECO:0000256" key="1">
    <source>
        <dbReference type="ARBA" id="ARBA00022723"/>
    </source>
</evidence>
<evidence type="ECO:0000259" key="6">
    <source>
        <dbReference type="SMART" id="SM00451"/>
    </source>
</evidence>
<accession>A0AAW2YKG6</accession>
<dbReference type="InterPro" id="IPR036236">
    <property type="entry name" value="Znf_C2H2_sf"/>
</dbReference>
<gene>
    <name evidence="7" type="ORF">AKO1_005815</name>
</gene>